<protein>
    <submittedName>
        <fullName evidence="3">Uncharacterized protein</fullName>
    </submittedName>
</protein>
<evidence type="ECO:0000256" key="2">
    <source>
        <dbReference type="SAM" id="MobiDB-lite"/>
    </source>
</evidence>
<feature type="region of interest" description="Disordered" evidence="2">
    <location>
        <begin position="1"/>
        <end position="37"/>
    </location>
</feature>
<dbReference type="AlphaFoldDB" id="S9SCL5"/>
<name>S9SCL5_9RHOB</name>
<dbReference type="HOGENOM" id="CLU_1377288_0_0_5"/>
<sequence length="198" mass="22508">MRKRLTRAGRLLEDRSRTLEQVSAQATGAPEEAGGSEQYVRLAQDIQRKTRALEDANRTIESLRRENQRLTEVSESRVMAVMEELSDARSEIETLEQAIETLRSSTEVPAQEVQIDLWNELIRSSQHTAGLEAQISAMRRENAHSALLQYDDQTGKSQLRDIYDDAFRARGDQFSQSPEPEQEPVSQGEMIAHHTSDR</sequence>
<feature type="region of interest" description="Disordered" evidence="2">
    <location>
        <begin position="167"/>
        <end position="198"/>
    </location>
</feature>
<evidence type="ECO:0000256" key="1">
    <source>
        <dbReference type="SAM" id="Coils"/>
    </source>
</evidence>
<reference evidence="4" key="1">
    <citation type="journal article" date="2014" name="Stand. Genomic Sci.">
        <title>Genome sequence of the exopolysaccharide-producing Salipiger mucosus type strain (DSM 16094(T)), a moderately halophilic member of the Roseobacter clade.</title>
        <authorList>
            <person name="Riedel T."/>
            <person name="Spring S."/>
            <person name="Fiebig A."/>
            <person name="Petersen J."/>
            <person name="Kyrpides N.C."/>
            <person name="Goker M."/>
            <person name="Klenk H.P."/>
        </authorList>
    </citation>
    <scope>NUCLEOTIDE SEQUENCE [LARGE SCALE GENOMIC DNA]</scope>
    <source>
        <strain evidence="4">DSM 16094</strain>
    </source>
</reference>
<gene>
    <name evidence="3" type="ORF">Salmuc_01754</name>
</gene>
<evidence type="ECO:0000313" key="4">
    <source>
        <dbReference type="Proteomes" id="UP000015347"/>
    </source>
</evidence>
<dbReference type="EMBL" id="APVH01000013">
    <property type="protein sequence ID" value="EPX83979.1"/>
    <property type="molecule type" value="Genomic_DNA"/>
</dbReference>
<organism evidence="3 4">
    <name type="scientific">Salipiger mucosus DSM 16094</name>
    <dbReference type="NCBI Taxonomy" id="1123237"/>
    <lineage>
        <taxon>Bacteria</taxon>
        <taxon>Pseudomonadati</taxon>
        <taxon>Pseudomonadota</taxon>
        <taxon>Alphaproteobacteria</taxon>
        <taxon>Rhodobacterales</taxon>
        <taxon>Roseobacteraceae</taxon>
        <taxon>Salipiger</taxon>
    </lineage>
</organism>
<evidence type="ECO:0000313" key="3">
    <source>
        <dbReference type="EMBL" id="EPX83979.1"/>
    </source>
</evidence>
<keyword evidence="4" id="KW-1185">Reference proteome</keyword>
<keyword evidence="1" id="KW-0175">Coiled coil</keyword>
<accession>S9SCL5</accession>
<dbReference type="Proteomes" id="UP000015347">
    <property type="component" value="Unassembled WGS sequence"/>
</dbReference>
<proteinExistence type="predicted"/>
<comment type="caution">
    <text evidence="3">The sequence shown here is derived from an EMBL/GenBank/DDBJ whole genome shotgun (WGS) entry which is preliminary data.</text>
</comment>
<feature type="coiled-coil region" evidence="1">
    <location>
        <begin position="39"/>
        <end position="105"/>
    </location>
</feature>